<dbReference type="Pfam" id="PF00704">
    <property type="entry name" value="Glyco_hydro_18"/>
    <property type="match status" value="1"/>
</dbReference>
<dbReference type="PANTHER" id="PTHR11177:SF397">
    <property type="entry name" value="CHITINASE"/>
    <property type="match status" value="1"/>
</dbReference>
<dbReference type="InterPro" id="IPR011583">
    <property type="entry name" value="Chitinase_II/V-like_cat"/>
</dbReference>
<feature type="disulfide bond" evidence="2">
    <location>
        <begin position="64"/>
        <end position="68"/>
    </location>
</feature>
<dbReference type="InterPro" id="IPR001223">
    <property type="entry name" value="Glyco_hydro18_cat"/>
</dbReference>
<dbReference type="InterPro" id="IPR036861">
    <property type="entry name" value="Endochitinase-like_sf"/>
</dbReference>
<dbReference type="SUPFAM" id="SSF57016">
    <property type="entry name" value="Plant lectins/antimicrobial peptides"/>
    <property type="match status" value="2"/>
</dbReference>
<dbReference type="PANTHER" id="PTHR11177">
    <property type="entry name" value="CHITINASE"/>
    <property type="match status" value="1"/>
</dbReference>
<feature type="domain" description="Chitin-binding type-1" evidence="5">
    <location>
        <begin position="71"/>
        <end position="116"/>
    </location>
</feature>
<dbReference type="PROSITE" id="PS00026">
    <property type="entry name" value="CHIT_BIND_I_1"/>
    <property type="match status" value="1"/>
</dbReference>
<accession>A0ABR3J3R0</accession>
<evidence type="ECO:0000313" key="8">
    <source>
        <dbReference type="Proteomes" id="UP001556367"/>
    </source>
</evidence>
<feature type="disulfide bond" evidence="2">
    <location>
        <begin position="41"/>
        <end position="53"/>
    </location>
</feature>
<sequence length="1138" mass="122402">MRTMQFYISAHSGYYLAGLLVALFFSSVFADDFSCSVSKPCSNGACCGVDGFCGYGPTYCGKGCQSNCTATAECGQFAATPGLKCPLNVCCSQFGFCGTTTEFCDVQQKCQSGCGQPSKPSGSGFSVSQRVIGYFESWAGHRPCDQWDATMISATQLTHLNFAFALIDSSNRITPSSPGDIALYSQVMMLKDSNPNLKIFISIGGWTFNDPGPSQRRFSIMVSSSANRATFISSCLQFMRTYGFDGTDIDWEYPVDKLRGGADEDKANLNALLKEFRAAIDSSGTAYGLTITTPSSYYYLRNFDIVEIAKWIDWFNHMTYDLHGVWDRDSSFLGPHVNAHSNLTEIDISMDLFWRNNIPSSKISMGLGFYGRSLQLASSSCTTPGCIFTGMICPAKAGACTGEAGILSYSEIQGLIGGVGAGGSAKRAVPATVVWDKTAAVKYAHWDDQWVSYDDGDTFKQKIDYANKLGLGGMLVWAIDQALSSGADGASLVHAVDNLQGKCRRTACSANPKCSSGFSAVATGSKPDKIAAQCPKGQKQLICCPSNDMPQSCRWAGDAPNCRGDCTEGEEEVTTDRYGGSSSMCTLGYKTLCCIPKKRETADPLKLCKWFGEAPRCSDGFCSDPAYPVQATIGSGSGGNGDFCGSGHKAFCCPSSNTYLDCEWTGGSTCFSTACPAGKVAITSDSQGGGRACWFGSSRKYCCRKPTEPLPNKPPEQNGHWGAPSDEGCQGDGYRQWSSKLIDVSGSWQEACANHPAIIKGTYFIRPTTCDKSIFGIWGKFWVPDNGCCQTSKRSLLLEHVGINQVDLTPPATCGASSGMFLSPVLDRSLHDLDFTGFVNPTPINPANGLVALSVFELMRTPIVRIALQYVWNIAFVAPDSAIETGFFVFQHRTRVTRDIIIVIGSMDRGGLVPLDQRYIDPAQTYAFIVGLPGLLAGDSLYYWTTDMDLHDYALIMAAHTHPFLNNLGRGFQQEPSNADHEIGWRSGIPLLAVTRVGTFLSGPQRRVTRDGPNDLTLTNLVGRGNPGYEMSFWIYPPAQIPAYDRASYHPIGGDAAFTPTEAVWQLNEPTNGIPLLPPNGVIVSPNPDEGQEQIGLAPGPNPNSNPVSNTPPINSAAVSGLGSKSVSNTPPIITRAA</sequence>
<feature type="disulfide bond" evidence="2">
    <location>
        <begin position="110"/>
        <end position="114"/>
    </location>
</feature>
<dbReference type="Pfam" id="PF00187">
    <property type="entry name" value="Chitin_bind_1"/>
    <property type="match status" value="1"/>
</dbReference>
<dbReference type="Gene3D" id="3.20.20.80">
    <property type="entry name" value="Glycosidases"/>
    <property type="match status" value="1"/>
</dbReference>
<organism evidence="7 8">
    <name type="scientific">Hohenbuehelia grisea</name>
    <dbReference type="NCBI Taxonomy" id="104357"/>
    <lineage>
        <taxon>Eukaryota</taxon>
        <taxon>Fungi</taxon>
        <taxon>Dikarya</taxon>
        <taxon>Basidiomycota</taxon>
        <taxon>Agaricomycotina</taxon>
        <taxon>Agaricomycetes</taxon>
        <taxon>Agaricomycetidae</taxon>
        <taxon>Agaricales</taxon>
        <taxon>Pleurotineae</taxon>
        <taxon>Pleurotaceae</taxon>
        <taxon>Hohenbuehelia</taxon>
    </lineage>
</organism>
<feature type="region of interest" description="Disordered" evidence="3">
    <location>
        <begin position="1086"/>
        <end position="1138"/>
    </location>
</feature>
<feature type="disulfide bond" evidence="2">
    <location>
        <begin position="85"/>
        <end position="97"/>
    </location>
</feature>
<keyword evidence="1 2" id="KW-0147">Chitin-binding</keyword>
<comment type="caution">
    <text evidence="2">Lacks conserved residue(s) required for the propagation of feature annotation.</text>
</comment>
<evidence type="ECO:0000256" key="1">
    <source>
        <dbReference type="ARBA" id="ARBA00022669"/>
    </source>
</evidence>
<keyword evidence="8" id="KW-1185">Reference proteome</keyword>
<feature type="domain" description="GH18" evidence="6">
    <location>
        <begin position="129"/>
        <end position="503"/>
    </location>
</feature>
<evidence type="ECO:0000256" key="2">
    <source>
        <dbReference type="PROSITE-ProRule" id="PRU00261"/>
    </source>
</evidence>
<dbReference type="SMART" id="SM00270">
    <property type="entry name" value="ChtBD1"/>
    <property type="match status" value="2"/>
</dbReference>
<keyword evidence="4" id="KW-0732">Signal</keyword>
<dbReference type="InterPro" id="IPR050314">
    <property type="entry name" value="Glycosyl_Hydrlase_18"/>
</dbReference>
<name>A0ABR3J3R0_9AGAR</name>
<dbReference type="InterPro" id="IPR017853">
    <property type="entry name" value="GH"/>
</dbReference>
<evidence type="ECO:0000259" key="5">
    <source>
        <dbReference type="PROSITE" id="PS50941"/>
    </source>
</evidence>
<gene>
    <name evidence="7" type="ORF">HGRIS_010101</name>
</gene>
<dbReference type="CDD" id="cd00035">
    <property type="entry name" value="ChtBD1"/>
    <property type="match status" value="1"/>
</dbReference>
<feature type="compositionally biased region" description="Polar residues" evidence="3">
    <location>
        <begin position="1123"/>
        <end position="1132"/>
    </location>
</feature>
<feature type="compositionally biased region" description="Low complexity" evidence="3">
    <location>
        <begin position="1103"/>
        <end position="1116"/>
    </location>
</feature>
<dbReference type="PROSITE" id="PS51910">
    <property type="entry name" value="GH18_2"/>
    <property type="match status" value="1"/>
</dbReference>
<feature type="disulfide bond" evidence="2">
    <location>
        <begin position="90"/>
        <end position="104"/>
    </location>
</feature>
<keyword evidence="2" id="KW-1015">Disulfide bond</keyword>
<evidence type="ECO:0000259" key="6">
    <source>
        <dbReference type="PROSITE" id="PS51910"/>
    </source>
</evidence>
<dbReference type="InterPro" id="IPR018371">
    <property type="entry name" value="Chitin-binding_1_CS"/>
</dbReference>
<proteinExistence type="predicted"/>
<dbReference type="Gene3D" id="3.30.60.10">
    <property type="entry name" value="Endochitinase-like"/>
    <property type="match status" value="2"/>
</dbReference>
<protein>
    <recommendedName>
        <fullName evidence="9">Chitinase</fullName>
    </recommendedName>
</protein>
<evidence type="ECO:0000256" key="4">
    <source>
        <dbReference type="SAM" id="SignalP"/>
    </source>
</evidence>
<feature type="domain" description="Chitin-binding type-1" evidence="5">
    <location>
        <begin position="32"/>
        <end position="70"/>
    </location>
</feature>
<dbReference type="EMBL" id="JASNQZ010000012">
    <property type="protein sequence ID" value="KAL0950100.1"/>
    <property type="molecule type" value="Genomic_DNA"/>
</dbReference>
<dbReference type="SMART" id="SM00636">
    <property type="entry name" value="Glyco_18"/>
    <property type="match status" value="1"/>
</dbReference>
<feature type="disulfide bond" evidence="2">
    <location>
        <begin position="46"/>
        <end position="60"/>
    </location>
</feature>
<evidence type="ECO:0000256" key="3">
    <source>
        <dbReference type="SAM" id="MobiDB-lite"/>
    </source>
</evidence>
<evidence type="ECO:0000313" key="7">
    <source>
        <dbReference type="EMBL" id="KAL0950100.1"/>
    </source>
</evidence>
<feature type="chain" id="PRO_5045516504" description="Chitinase" evidence="4">
    <location>
        <begin position="31"/>
        <end position="1138"/>
    </location>
</feature>
<dbReference type="InterPro" id="IPR001002">
    <property type="entry name" value="Chitin-bd_1"/>
</dbReference>
<dbReference type="SUPFAM" id="SSF51445">
    <property type="entry name" value="(Trans)glycosidases"/>
    <property type="match status" value="1"/>
</dbReference>
<dbReference type="Gene3D" id="3.10.50.10">
    <property type="match status" value="1"/>
</dbReference>
<dbReference type="Proteomes" id="UP001556367">
    <property type="component" value="Unassembled WGS sequence"/>
</dbReference>
<dbReference type="PROSITE" id="PS50941">
    <property type="entry name" value="CHIT_BIND_I_2"/>
    <property type="match status" value="2"/>
</dbReference>
<feature type="signal peptide" evidence="4">
    <location>
        <begin position="1"/>
        <end position="30"/>
    </location>
</feature>
<evidence type="ECO:0008006" key="9">
    <source>
        <dbReference type="Google" id="ProtNLM"/>
    </source>
</evidence>
<reference evidence="8" key="1">
    <citation type="submission" date="2024-06" db="EMBL/GenBank/DDBJ databases">
        <title>Multi-omics analyses provide insights into the biosynthesis of the anticancer antibiotic pleurotin in Hohenbuehelia grisea.</title>
        <authorList>
            <person name="Weaver J.A."/>
            <person name="Alberti F."/>
        </authorList>
    </citation>
    <scope>NUCLEOTIDE SEQUENCE [LARGE SCALE GENOMIC DNA]</scope>
    <source>
        <strain evidence="8">T-177</strain>
    </source>
</reference>
<dbReference type="SUPFAM" id="SSF54556">
    <property type="entry name" value="Chitinase insertion domain"/>
    <property type="match status" value="1"/>
</dbReference>
<comment type="caution">
    <text evidence="7">The sequence shown here is derived from an EMBL/GenBank/DDBJ whole genome shotgun (WGS) entry which is preliminary data.</text>
</comment>
<dbReference type="InterPro" id="IPR029070">
    <property type="entry name" value="Chitinase_insertion_sf"/>
</dbReference>